<reference evidence="3 4" key="1">
    <citation type="submission" date="2020-08" db="EMBL/GenBank/DDBJ databases">
        <title>Sequencing the genomes of 1000 actinobacteria strains.</title>
        <authorList>
            <person name="Klenk H.-P."/>
        </authorList>
    </citation>
    <scope>NUCLEOTIDE SEQUENCE [LARGE SCALE GENOMIC DNA]</scope>
    <source>
        <strain evidence="3 4">DSM 45584</strain>
    </source>
</reference>
<dbReference type="EMBL" id="JACHIW010000001">
    <property type="protein sequence ID" value="MBB5153799.1"/>
    <property type="molecule type" value="Genomic_DNA"/>
</dbReference>
<sequence length="191" mass="20201">MLRRATFTAVTLLWVLGASACAPGSPETPSSTTSEAAPTTSAVPKVENPKNLKSITDACQLLTQDQLSQLGGGTDARPPQGETSALGEPKCNWRNNAFSTAVTINTKHGGLTEITKIAESSDNFKPTQVDGYQGARVDEQSALCRVEIAIADDQSVAINYFRNSGGKPEMNDPCGFAEKITSEVLKNIPDA</sequence>
<feature type="region of interest" description="Disordered" evidence="1">
    <location>
        <begin position="69"/>
        <end position="90"/>
    </location>
</feature>
<keyword evidence="2" id="KW-0732">Signal</keyword>
<comment type="caution">
    <text evidence="3">The sequence shown here is derived from an EMBL/GenBank/DDBJ whole genome shotgun (WGS) entry which is preliminary data.</text>
</comment>
<evidence type="ECO:0000313" key="4">
    <source>
        <dbReference type="Proteomes" id="UP000584374"/>
    </source>
</evidence>
<evidence type="ECO:0000256" key="1">
    <source>
        <dbReference type="SAM" id="MobiDB-lite"/>
    </source>
</evidence>
<dbReference type="Proteomes" id="UP000584374">
    <property type="component" value="Unassembled WGS sequence"/>
</dbReference>
<dbReference type="Pfam" id="PF12079">
    <property type="entry name" value="DUF3558"/>
    <property type="match status" value="1"/>
</dbReference>
<feature type="compositionally biased region" description="Low complexity" evidence="1">
    <location>
        <begin position="23"/>
        <end position="42"/>
    </location>
</feature>
<protein>
    <recommendedName>
        <fullName evidence="5">DUF3558 domain-containing protein</fullName>
    </recommendedName>
</protein>
<proteinExistence type="predicted"/>
<dbReference type="AlphaFoldDB" id="A0A840Q534"/>
<dbReference type="PROSITE" id="PS51257">
    <property type="entry name" value="PROKAR_LIPOPROTEIN"/>
    <property type="match status" value="1"/>
</dbReference>
<accession>A0A840Q534</accession>
<keyword evidence="4" id="KW-1185">Reference proteome</keyword>
<feature type="region of interest" description="Disordered" evidence="1">
    <location>
        <begin position="23"/>
        <end position="49"/>
    </location>
</feature>
<evidence type="ECO:0008006" key="5">
    <source>
        <dbReference type="Google" id="ProtNLM"/>
    </source>
</evidence>
<gene>
    <name evidence="3" type="ORF">BJ970_001333</name>
</gene>
<dbReference type="InterPro" id="IPR024520">
    <property type="entry name" value="DUF3558"/>
</dbReference>
<feature type="signal peptide" evidence="2">
    <location>
        <begin position="1"/>
        <end position="20"/>
    </location>
</feature>
<organism evidence="3 4">
    <name type="scientific">Saccharopolyspora phatthalungensis</name>
    <dbReference type="NCBI Taxonomy" id="664693"/>
    <lineage>
        <taxon>Bacteria</taxon>
        <taxon>Bacillati</taxon>
        <taxon>Actinomycetota</taxon>
        <taxon>Actinomycetes</taxon>
        <taxon>Pseudonocardiales</taxon>
        <taxon>Pseudonocardiaceae</taxon>
        <taxon>Saccharopolyspora</taxon>
    </lineage>
</organism>
<name>A0A840Q534_9PSEU</name>
<evidence type="ECO:0000256" key="2">
    <source>
        <dbReference type="SAM" id="SignalP"/>
    </source>
</evidence>
<evidence type="ECO:0000313" key="3">
    <source>
        <dbReference type="EMBL" id="MBB5153799.1"/>
    </source>
</evidence>
<feature type="chain" id="PRO_5032733567" description="DUF3558 domain-containing protein" evidence="2">
    <location>
        <begin position="21"/>
        <end position="191"/>
    </location>
</feature>
<dbReference type="RefSeq" id="WP_184725048.1">
    <property type="nucleotide sequence ID" value="NZ_JACHIW010000001.1"/>
</dbReference>